<dbReference type="Proteomes" id="UP000285258">
    <property type="component" value="Unassembled WGS sequence"/>
</dbReference>
<name>A0A423UJZ8_9ACTN</name>
<keyword evidence="1" id="KW-1133">Transmembrane helix</keyword>
<sequence>MEFIMAFLVGGTLCLLFQIVADATKAPVPLILLVGLALGGILTPFGIMDQLAEWGGAGFTIMVVGAGQAVCATTQAALAGNPWPLLSVIGVFLALTAIGLVCGSGYCALHKQDDNAHGDDAAEKQATIARQ</sequence>
<feature type="transmembrane region" description="Helical" evidence="1">
    <location>
        <begin position="85"/>
        <end position="109"/>
    </location>
</feature>
<organism evidence="2 3">
    <name type="scientific">Gordonibacter urolithinfaciens</name>
    <dbReference type="NCBI Taxonomy" id="1335613"/>
    <lineage>
        <taxon>Bacteria</taxon>
        <taxon>Bacillati</taxon>
        <taxon>Actinomycetota</taxon>
        <taxon>Coriobacteriia</taxon>
        <taxon>Eggerthellales</taxon>
        <taxon>Eggerthellaceae</taxon>
        <taxon>Gordonibacter</taxon>
    </lineage>
</organism>
<feature type="transmembrane region" description="Helical" evidence="1">
    <location>
        <begin position="59"/>
        <end position="79"/>
    </location>
</feature>
<evidence type="ECO:0000313" key="2">
    <source>
        <dbReference type="EMBL" id="ROT89729.1"/>
    </source>
</evidence>
<dbReference type="AlphaFoldDB" id="A0A423UJZ8"/>
<feature type="transmembrane region" description="Helical" evidence="1">
    <location>
        <begin position="31"/>
        <end position="47"/>
    </location>
</feature>
<dbReference type="RefSeq" id="WP_096226961.1">
    <property type="nucleotide sequence ID" value="NZ_CP168029.1"/>
</dbReference>
<evidence type="ECO:0000313" key="3">
    <source>
        <dbReference type="Proteomes" id="UP000285258"/>
    </source>
</evidence>
<evidence type="ECO:0000256" key="1">
    <source>
        <dbReference type="SAM" id="Phobius"/>
    </source>
</evidence>
<comment type="caution">
    <text evidence="2">The sequence shown here is derived from an EMBL/GenBank/DDBJ whole genome shotgun (WGS) entry which is preliminary data.</text>
</comment>
<keyword evidence="1" id="KW-0812">Transmembrane</keyword>
<gene>
    <name evidence="2" type="ORF">DMP12_08270</name>
</gene>
<dbReference type="Pfam" id="PF03862">
    <property type="entry name" value="SpoVAC_SpoVAEB"/>
    <property type="match status" value="1"/>
</dbReference>
<keyword evidence="1" id="KW-0472">Membrane</keyword>
<protein>
    <submittedName>
        <fullName evidence="2">SpoVA/SpoVAEb family sporulation membrane protein</fullName>
    </submittedName>
</protein>
<dbReference type="EMBL" id="QIBW01000008">
    <property type="protein sequence ID" value="ROT89729.1"/>
    <property type="molecule type" value="Genomic_DNA"/>
</dbReference>
<proteinExistence type="predicted"/>
<accession>A0A423UJZ8</accession>
<reference evidence="3" key="1">
    <citation type="submission" date="2018-05" db="EMBL/GenBank/DDBJ databases">
        <title>Genome Sequencing of selected type strains of the family Eggerthellaceae.</title>
        <authorList>
            <person name="Danylec N."/>
            <person name="Stoll D.A."/>
            <person name="Doetsch A."/>
            <person name="Huch M."/>
        </authorList>
    </citation>
    <scope>NUCLEOTIDE SEQUENCE [LARGE SCALE GENOMIC DNA]</scope>
    <source>
        <strain evidence="3">DSM 27213</strain>
    </source>
</reference>
<dbReference type="InterPro" id="IPR005562">
    <property type="entry name" value="SpoVA"/>
</dbReference>